<accession>A0A2H5X920</accession>
<comment type="caution">
    <text evidence="8">The sequence shown here is derived from an EMBL/GenBank/DDBJ whole genome shotgun (WGS) entry which is preliminary data.</text>
</comment>
<dbReference type="Gene3D" id="3.40.50.150">
    <property type="entry name" value="Vaccinia Virus protein VP39"/>
    <property type="match status" value="1"/>
</dbReference>
<evidence type="ECO:0000259" key="7">
    <source>
        <dbReference type="Pfam" id="PF07669"/>
    </source>
</evidence>
<organism evidence="8 9">
    <name type="scientific">Candidatus Fervidibacter japonicus</name>
    <dbReference type="NCBI Taxonomy" id="2035412"/>
    <lineage>
        <taxon>Bacteria</taxon>
        <taxon>Candidatus Fervidibacterota</taxon>
        <taxon>Candidatus Fervidibacter</taxon>
    </lineage>
</organism>
<dbReference type="InterPro" id="IPR050953">
    <property type="entry name" value="N4_N6_ade-DNA_methylase"/>
</dbReference>
<comment type="catalytic activity">
    <reaction evidence="6">
        <text>a 2'-deoxyadenosine in DNA + S-adenosyl-L-methionine = an N(6)-methyl-2'-deoxyadenosine in DNA + S-adenosyl-L-homocysteine + H(+)</text>
        <dbReference type="Rhea" id="RHEA:15197"/>
        <dbReference type="Rhea" id="RHEA-COMP:12418"/>
        <dbReference type="Rhea" id="RHEA-COMP:12419"/>
        <dbReference type="ChEBI" id="CHEBI:15378"/>
        <dbReference type="ChEBI" id="CHEBI:57856"/>
        <dbReference type="ChEBI" id="CHEBI:59789"/>
        <dbReference type="ChEBI" id="CHEBI:90615"/>
        <dbReference type="ChEBI" id="CHEBI:90616"/>
        <dbReference type="EC" id="2.1.1.72"/>
    </reaction>
</comment>
<name>A0A2H5X920_9BACT</name>
<comment type="similarity">
    <text evidence="1">Belongs to the N(4)/N(6)-methyltransferase family.</text>
</comment>
<dbReference type="EC" id="2.1.1.72" evidence="2"/>
<dbReference type="Proteomes" id="UP000236173">
    <property type="component" value="Unassembled WGS sequence"/>
</dbReference>
<evidence type="ECO:0000256" key="3">
    <source>
        <dbReference type="ARBA" id="ARBA00022603"/>
    </source>
</evidence>
<dbReference type="PANTHER" id="PTHR33841:SF5">
    <property type="entry name" value="DNA METHYLASE (MODIFICATION METHYLASE) (METHYLTRANSFERASE)-RELATED"/>
    <property type="match status" value="1"/>
</dbReference>
<dbReference type="SUPFAM" id="SSF53335">
    <property type="entry name" value="S-adenosyl-L-methionine-dependent methyltransferases"/>
    <property type="match status" value="1"/>
</dbReference>
<evidence type="ECO:0000256" key="4">
    <source>
        <dbReference type="ARBA" id="ARBA00022679"/>
    </source>
</evidence>
<keyword evidence="3" id="KW-0489">Methyltransferase</keyword>
<gene>
    <name evidence="8" type="ORF">HRbin17_00164</name>
</gene>
<dbReference type="GO" id="GO:0006304">
    <property type="term" value="P:DNA modification"/>
    <property type="evidence" value="ECO:0007669"/>
    <property type="project" value="InterPro"/>
</dbReference>
<protein>
    <recommendedName>
        <fullName evidence="2">site-specific DNA-methyltransferase (adenine-specific)</fullName>
        <ecNumber evidence="2">2.1.1.72</ecNumber>
    </recommendedName>
</protein>
<dbReference type="EMBL" id="BEHT01000001">
    <property type="protein sequence ID" value="GBC97675.1"/>
    <property type="molecule type" value="Genomic_DNA"/>
</dbReference>
<sequence length="1120" mass="127890">MRRFLSSAAQKSRPPTDRKLPCVPKAIAFVQMDMERRAISDLIRRIINAVMWMEQVQAEHRSVNLTEQLRQLAQRASELAEATLRHELVQVLRDCVLAITGHDPLPQLEETVAWTAEGGAVLQGRSDARLGCLVCEIKTPDVSLDIAVEQCRRYLEGYRQQGIAARGIAYNGVELALISETGAEVWQGKAEDGATLLEAWLLLLALKVVDPQHLVLLLGFPSSLARTFIADLLTALRLHRQLGFVAEAFDVWQAVYGAAANLTDEAVTALRQRAERFSPPISVQSKEEALQFVFVLETYLAVLLRLFVARLSVQRRLVEQTTLRDLLYPVGSHPVERLRQLATVVPLLSSVFEDDPFLWLCDVADADTTFAHRFDAHLDNLARVLDELDLVGVGYDFLRRFYQNFFDPPIRRALGEFYTDENLVGEVLEAAGFDGTLDDGVLADITCGSGTFLVVAIHKVLERERQRRRLLPASVLLRTVTDRIVGVDLHPFAVAMARVNYLLALGDLLSREVLQSVGQLRVPVYWADSLARLVVNEQNRLGEDVTETVSVPALGDFVLPHHTRVDWEQLFTALKEALPVRGIADAETVWQRLRQRLGDEIALQFETTLRELAKQWAERHNRNRDTRWLPLLRNLLAVERLRGRCKLVVGNPPWVRIHNLEQSLRVRVFNDYAFCRTAGWQRGAELAGITTGFARQTDYAVAFVERGLELLRPDGVLALIVTSKIQQALYASALREHFVNRCQILRLIDFSLYERPLFFEATNYPLIFAVRKERPDAKQRTKVTLVNLVGHRWTYDLPQSELPLFADDPQSPWLMAPPGAIRAFRKMQEDNPLLGDIEPLRPRRGVLTDANKFFIVRRVEPSDDPKEVVVELENGELIRIERSLLRPLLRGENIKAWKFEVREWILWTHDDKTGEVLKDLPPRAKAYFQQHSQELERRSGYRKRLPIWALFSVNPTKLGDKVVWQELTNQMDAVFVSDKYEGQLLVPLHTTYLMPVPNRETGLAIAAWLNTLPVRAYLTAYAERARGSYFRHFAWVVACLPVPRPILRLWEGKKRDLRLVRRMIEIGEKMHENPTRSDANKLEDELAHIVAELYGLTDADLNALQRYWDFVQTVRNDRSG</sequence>
<evidence type="ECO:0000256" key="6">
    <source>
        <dbReference type="ARBA" id="ARBA00047942"/>
    </source>
</evidence>
<keyword evidence="4" id="KW-0808">Transferase</keyword>
<evidence type="ECO:0000256" key="1">
    <source>
        <dbReference type="ARBA" id="ARBA00006594"/>
    </source>
</evidence>
<evidence type="ECO:0000313" key="9">
    <source>
        <dbReference type="Proteomes" id="UP000236173"/>
    </source>
</evidence>
<dbReference type="PANTHER" id="PTHR33841">
    <property type="entry name" value="DNA METHYLTRANSFERASE YEEA-RELATED"/>
    <property type="match status" value="1"/>
</dbReference>
<evidence type="ECO:0000256" key="5">
    <source>
        <dbReference type="ARBA" id="ARBA00022691"/>
    </source>
</evidence>
<dbReference type="InterPro" id="IPR029063">
    <property type="entry name" value="SAM-dependent_MTases_sf"/>
</dbReference>
<dbReference type="PRINTS" id="PR00507">
    <property type="entry name" value="N12N6MTFRASE"/>
</dbReference>
<dbReference type="GO" id="GO:0009007">
    <property type="term" value="F:site-specific DNA-methyltransferase (adenine-specific) activity"/>
    <property type="evidence" value="ECO:0007669"/>
    <property type="project" value="UniProtKB-EC"/>
</dbReference>
<dbReference type="InterPro" id="IPR011639">
    <property type="entry name" value="MethylTrfase_TaqI-like_dom"/>
</dbReference>
<feature type="domain" description="Type II methyltransferase M.TaqI-like" evidence="7">
    <location>
        <begin position="483"/>
        <end position="751"/>
    </location>
</feature>
<reference evidence="9" key="1">
    <citation type="submission" date="2017-09" db="EMBL/GenBank/DDBJ databases">
        <title>Metaegenomics of thermophilic ammonia-oxidizing enrichment culture.</title>
        <authorList>
            <person name="Kato S."/>
            <person name="Suzuki K."/>
        </authorList>
    </citation>
    <scope>NUCLEOTIDE SEQUENCE [LARGE SCALE GENOMIC DNA]</scope>
</reference>
<dbReference type="AlphaFoldDB" id="A0A2H5X920"/>
<evidence type="ECO:0000256" key="2">
    <source>
        <dbReference type="ARBA" id="ARBA00011900"/>
    </source>
</evidence>
<keyword evidence="5" id="KW-0949">S-adenosyl-L-methionine</keyword>
<evidence type="ECO:0000313" key="8">
    <source>
        <dbReference type="EMBL" id="GBC97675.1"/>
    </source>
</evidence>
<proteinExistence type="inferred from homology"/>
<dbReference type="Pfam" id="PF07669">
    <property type="entry name" value="Eco57I"/>
    <property type="match status" value="1"/>
</dbReference>
<dbReference type="GO" id="GO:0032259">
    <property type="term" value="P:methylation"/>
    <property type="evidence" value="ECO:0007669"/>
    <property type="project" value="UniProtKB-KW"/>
</dbReference>